<gene>
    <name evidence="1" type="ORF">HH195_12385</name>
</gene>
<accession>A0ACD1BIA6</accession>
<keyword evidence="1" id="KW-0614">Plasmid</keyword>
<organism evidence="1 2">
    <name type="scientific">Candidatus Sarcina troglodytae</name>
    <dbReference type="NCBI Taxonomy" id="2726954"/>
    <lineage>
        <taxon>Bacteria</taxon>
        <taxon>Bacillati</taxon>
        <taxon>Bacillota</taxon>
        <taxon>Clostridia</taxon>
        <taxon>Eubacteriales</taxon>
        <taxon>Clostridiaceae</taxon>
        <taxon>Sarcina</taxon>
    </lineage>
</organism>
<evidence type="ECO:0000313" key="1">
    <source>
        <dbReference type="EMBL" id="QPJ86762.1"/>
    </source>
</evidence>
<dbReference type="EMBL" id="CP051762">
    <property type="protein sequence ID" value="QPJ86762.1"/>
    <property type="molecule type" value="Genomic_DNA"/>
</dbReference>
<dbReference type="Proteomes" id="UP000594603">
    <property type="component" value="Plasmid p8"/>
</dbReference>
<sequence>MVLFSRKSEEQIQAEKELKIKKFLNEVSIPGLNENNIDYNFILNRNSVFRKEVLFELKSMLIENEKVEYLTSASIKLEDLNGYSSCGVLACTNKRILFSGKVVAKILFKNFTRNQIPIEKINSIHAKKGWNSSVSISDEATVYCFSTSFDESIKFIELVNKMIKELKEENNKVTQSSNEDDIIIKLERLTSLKEKGILDETEFEIQKKKILESL</sequence>
<name>A0ACD1BIA6_9CLOT</name>
<reference evidence="1" key="1">
    <citation type="submission" date="2020-04" db="EMBL/GenBank/DDBJ databases">
        <title>A novel bacterium ('Candidatus Sarcina troglodytae' sp. nov.) linked to a protracted, uniformly lethal epizootic among sanctuary western chimpanzees (Pan troglodytes verus) in Sierra Leone.</title>
        <authorList>
            <person name="Owens L.A."/>
            <person name="Colitti B."/>
            <person name="Hirji I."/>
            <person name="Pizaro A."/>
            <person name="Jaffe J.E."/>
            <person name="Moittie S."/>
            <person name="Bishop-Lilly K.A."/>
            <person name="Estrella L.A."/>
            <person name="Voegtly L.J."/>
            <person name="Kuhn J.H."/>
            <person name="Suen G."/>
            <person name="Deblois C.L."/>
            <person name="Dunn C."/>
            <person name="Juan-Salles C."/>
            <person name="Goldberg T.L."/>
        </authorList>
    </citation>
    <scope>NUCLEOTIDE SEQUENCE</scope>
    <source>
        <strain evidence="1">JB2</strain>
    </source>
</reference>
<protein>
    <submittedName>
        <fullName evidence="1">Uncharacterized protein</fullName>
    </submittedName>
</protein>
<keyword evidence="2" id="KW-1185">Reference proteome</keyword>
<evidence type="ECO:0000313" key="2">
    <source>
        <dbReference type="Proteomes" id="UP000594603"/>
    </source>
</evidence>
<proteinExistence type="predicted"/>
<geneLocation type="plasmid" evidence="1 2">
    <name>p8</name>
</geneLocation>